<reference evidence="6 8" key="1">
    <citation type="journal article" date="2018" name="Elife">
        <title>Discovery and characterization of a prevalent human gut bacterial enzyme sufficient for the inactivation of a family of plant toxins.</title>
        <authorList>
            <person name="Koppel N."/>
            <person name="Bisanz J.E."/>
            <person name="Pandelia M.E."/>
            <person name="Turnbaugh P.J."/>
            <person name="Balskus E.P."/>
        </authorList>
    </citation>
    <scope>NUCLEOTIDE SEQUENCE [LARGE SCALE GENOMIC DNA]</scope>
    <source>
        <strain evidence="6 8">DSM 16107</strain>
    </source>
</reference>
<dbReference type="InterPro" id="IPR027417">
    <property type="entry name" value="P-loop_NTPase"/>
</dbReference>
<organism evidence="7 9">
    <name type="scientific">Eggerthella sinensis</name>
    <dbReference type="NCBI Taxonomy" id="242230"/>
    <lineage>
        <taxon>Bacteria</taxon>
        <taxon>Bacillati</taxon>
        <taxon>Actinomycetota</taxon>
        <taxon>Coriobacteriia</taxon>
        <taxon>Eggerthellales</taxon>
        <taxon>Eggerthellaceae</taxon>
        <taxon>Eggerthella</taxon>
    </lineage>
</organism>
<gene>
    <name evidence="6" type="ORF">C1876_02510</name>
    <name evidence="7" type="ORF">DMP09_01120</name>
</gene>
<comment type="caution">
    <text evidence="7">The sequence shown here is derived from an EMBL/GenBank/DDBJ whole genome shotgun (WGS) entry which is preliminary data.</text>
</comment>
<dbReference type="Proteomes" id="UP000270112">
    <property type="component" value="Unassembled WGS sequence"/>
</dbReference>
<keyword evidence="8" id="KW-1185">Reference proteome</keyword>
<evidence type="ECO:0000256" key="3">
    <source>
        <dbReference type="ARBA" id="ARBA00022741"/>
    </source>
</evidence>
<dbReference type="InterPro" id="IPR015856">
    <property type="entry name" value="ABC_transpr_CbiO/EcfA_su"/>
</dbReference>
<sequence length="287" mass="31508">MEEKNATPPFIELRDAVVQRTGAPILSVDSFRLDEGEHIALLGPNGSGKSTFVKLITREVFPLHRDVPPVLFRGRERATLADVKRSLGIVSSTMQDQITVHLPAIDVVAGGLFGALGIPQHVEGADDARVRAHDAMKMLGVDDLAQRDIMTLSTGQARRVLIARALVHDPDALVFDEPCTGLDPEGMYYVRASMRTLARAGKGIVLVTHYPEDVIPEIERIVLLKDGALFADAPKSQLLTDDVMSSLFDVPLHVKRTVAPASEKKIDDAREEEYFSLVSTYELLYTT</sequence>
<reference evidence="9" key="2">
    <citation type="submission" date="2018-05" db="EMBL/GenBank/DDBJ databases">
        <title>Genome Sequencing of selected type strains of the family Eggerthellaceae.</title>
        <authorList>
            <person name="Danylec N."/>
            <person name="Stoll D.A."/>
            <person name="Doetsch A."/>
            <person name="Huch M."/>
        </authorList>
    </citation>
    <scope>NUCLEOTIDE SEQUENCE [LARGE SCALE GENOMIC DNA]</scope>
    <source>
        <strain evidence="9">DSM 16107</strain>
    </source>
</reference>
<accession>A0A3N0J260</accession>
<evidence type="ECO:0000313" key="6">
    <source>
        <dbReference type="EMBL" id="RDB71124.1"/>
    </source>
</evidence>
<dbReference type="Gene3D" id="3.40.50.300">
    <property type="entry name" value="P-loop containing nucleotide triphosphate hydrolases"/>
    <property type="match status" value="1"/>
</dbReference>
<evidence type="ECO:0000313" key="7">
    <source>
        <dbReference type="EMBL" id="RNM43289.1"/>
    </source>
</evidence>
<dbReference type="PANTHER" id="PTHR43553:SF3">
    <property type="entry name" value="ABC TRANSPORTER ATP-BINDING PROTEIN MODF"/>
    <property type="match status" value="1"/>
</dbReference>
<dbReference type="InterPro" id="IPR003439">
    <property type="entry name" value="ABC_transporter-like_ATP-bd"/>
</dbReference>
<dbReference type="EMBL" id="PPTT01000003">
    <property type="protein sequence ID" value="RDB71124.1"/>
    <property type="molecule type" value="Genomic_DNA"/>
</dbReference>
<dbReference type="Pfam" id="PF00005">
    <property type="entry name" value="ABC_tran"/>
    <property type="match status" value="1"/>
</dbReference>
<proteinExistence type="inferred from homology"/>
<dbReference type="GO" id="GO:0005524">
    <property type="term" value="F:ATP binding"/>
    <property type="evidence" value="ECO:0007669"/>
    <property type="project" value="UniProtKB-KW"/>
</dbReference>
<dbReference type="AlphaFoldDB" id="A0A3N0J260"/>
<dbReference type="EMBL" id="QICC01000002">
    <property type="protein sequence ID" value="RNM43289.1"/>
    <property type="molecule type" value="Genomic_DNA"/>
</dbReference>
<evidence type="ECO:0000256" key="1">
    <source>
        <dbReference type="ARBA" id="ARBA00005417"/>
    </source>
</evidence>
<keyword evidence="2" id="KW-0813">Transport</keyword>
<dbReference type="RefSeq" id="WP_114545151.1">
    <property type="nucleotide sequence ID" value="NZ_PPTT01000003.1"/>
</dbReference>
<evidence type="ECO:0000259" key="5">
    <source>
        <dbReference type="PROSITE" id="PS50893"/>
    </source>
</evidence>
<dbReference type="GO" id="GO:0043190">
    <property type="term" value="C:ATP-binding cassette (ABC) transporter complex"/>
    <property type="evidence" value="ECO:0007669"/>
    <property type="project" value="TreeGrafter"/>
</dbReference>
<evidence type="ECO:0000313" key="8">
    <source>
        <dbReference type="Proteomes" id="UP000253817"/>
    </source>
</evidence>
<protein>
    <submittedName>
        <fullName evidence="7">ABC transporter</fullName>
    </submittedName>
</protein>
<keyword evidence="4" id="KW-0067">ATP-binding</keyword>
<dbReference type="GO" id="GO:0042626">
    <property type="term" value="F:ATPase-coupled transmembrane transporter activity"/>
    <property type="evidence" value="ECO:0007669"/>
    <property type="project" value="TreeGrafter"/>
</dbReference>
<dbReference type="CDD" id="cd03225">
    <property type="entry name" value="ABC_cobalt_CbiO_domain1"/>
    <property type="match status" value="1"/>
</dbReference>
<dbReference type="PROSITE" id="PS50893">
    <property type="entry name" value="ABC_TRANSPORTER_2"/>
    <property type="match status" value="1"/>
</dbReference>
<dbReference type="InterPro" id="IPR050095">
    <property type="entry name" value="ECF_ABC_transporter_ATP-bd"/>
</dbReference>
<keyword evidence="3" id="KW-0547">Nucleotide-binding</keyword>
<dbReference type="SMART" id="SM00382">
    <property type="entry name" value="AAA"/>
    <property type="match status" value="1"/>
</dbReference>
<dbReference type="SUPFAM" id="SSF52540">
    <property type="entry name" value="P-loop containing nucleoside triphosphate hydrolases"/>
    <property type="match status" value="1"/>
</dbReference>
<reference evidence="7" key="3">
    <citation type="journal article" date="2019" name="Microbiol. Resour. Announc.">
        <title>Draft Genome Sequences of Type Strains of Gordonibacter faecihominis, Paraeggerthella hongkongensis, Parvibacter caecicola,Slackia equolifaciens, Slackia faecicanis, and Slackia isoflavoniconvertens.</title>
        <authorList>
            <person name="Danylec N."/>
            <person name="Stoll D.A."/>
            <person name="Dotsch A."/>
            <person name="Huch M."/>
        </authorList>
    </citation>
    <scope>NUCLEOTIDE SEQUENCE</scope>
    <source>
        <strain evidence="7">DSM 16107</strain>
    </source>
</reference>
<dbReference type="GO" id="GO:0016887">
    <property type="term" value="F:ATP hydrolysis activity"/>
    <property type="evidence" value="ECO:0007669"/>
    <property type="project" value="InterPro"/>
</dbReference>
<dbReference type="Proteomes" id="UP000253817">
    <property type="component" value="Unassembled WGS sequence"/>
</dbReference>
<dbReference type="OrthoDB" id="3175865at2"/>
<dbReference type="PANTHER" id="PTHR43553">
    <property type="entry name" value="HEAVY METAL TRANSPORTER"/>
    <property type="match status" value="1"/>
</dbReference>
<dbReference type="InterPro" id="IPR003593">
    <property type="entry name" value="AAA+_ATPase"/>
</dbReference>
<evidence type="ECO:0000256" key="2">
    <source>
        <dbReference type="ARBA" id="ARBA00022448"/>
    </source>
</evidence>
<evidence type="ECO:0000256" key="4">
    <source>
        <dbReference type="ARBA" id="ARBA00022840"/>
    </source>
</evidence>
<evidence type="ECO:0000313" key="9">
    <source>
        <dbReference type="Proteomes" id="UP000270112"/>
    </source>
</evidence>
<feature type="domain" description="ABC transporter" evidence="5">
    <location>
        <begin position="11"/>
        <end position="251"/>
    </location>
</feature>
<name>A0A3N0J260_9ACTN</name>
<comment type="similarity">
    <text evidence="1">Belongs to the ABC transporter superfamily.</text>
</comment>